<reference evidence="11 12" key="1">
    <citation type="journal article" date="2012" name="PLoS ONE">
        <title>The genome characteristics and predicted function of methyl-group oxidation pathway in the obligate aceticlastic methanogens, Methanosaeta spp.</title>
        <authorList>
            <person name="Zhu J."/>
            <person name="Zheng H."/>
            <person name="Ai G."/>
            <person name="Zhang G."/>
            <person name="Liu D."/>
            <person name="Liu X."/>
            <person name="Dong X."/>
        </authorList>
    </citation>
    <scope>NUCLEOTIDE SEQUENCE [LARGE SCALE GENOMIC DNA]</scope>
    <source>
        <strain evidence="11 12">6Ac</strain>
    </source>
</reference>
<dbReference type="EMBL" id="CP003117">
    <property type="protein sequence ID" value="AET65545.1"/>
    <property type="molecule type" value="Genomic_DNA"/>
</dbReference>
<evidence type="ECO:0000256" key="4">
    <source>
        <dbReference type="ARBA" id="ARBA00023098"/>
    </source>
</evidence>
<organism evidence="11 12">
    <name type="scientific">Methanothrix harundinacea (strain 6Ac)</name>
    <name type="common">Methanosaeta harundinacea</name>
    <dbReference type="NCBI Taxonomy" id="1110509"/>
    <lineage>
        <taxon>Archaea</taxon>
        <taxon>Methanobacteriati</taxon>
        <taxon>Methanobacteriota</taxon>
        <taxon>Stenosarchaea group</taxon>
        <taxon>Methanomicrobia</taxon>
        <taxon>Methanotrichales</taxon>
        <taxon>Methanotrichaceae</taxon>
        <taxon>Methanothrix</taxon>
    </lineage>
</organism>
<dbReference type="Proteomes" id="UP000005877">
    <property type="component" value="Chromosome"/>
</dbReference>
<proteinExistence type="predicted"/>
<evidence type="ECO:0000256" key="9">
    <source>
        <dbReference type="ARBA" id="ARBA00023264"/>
    </source>
</evidence>
<dbReference type="PANTHER" id="PTHR35809">
    <property type="entry name" value="ARCHAETIDYLSERINE DECARBOXYLASE PROENZYME-RELATED"/>
    <property type="match status" value="1"/>
</dbReference>
<evidence type="ECO:0000256" key="10">
    <source>
        <dbReference type="ARBA" id="ARBA00023317"/>
    </source>
</evidence>
<keyword evidence="7" id="KW-0594">Phospholipid biosynthesis</keyword>
<dbReference type="GO" id="GO:0004609">
    <property type="term" value="F:phosphatidylserine decarboxylase activity"/>
    <property type="evidence" value="ECO:0007669"/>
    <property type="project" value="InterPro"/>
</dbReference>
<keyword evidence="6" id="KW-0865">Zymogen</keyword>
<evidence type="ECO:0000256" key="5">
    <source>
        <dbReference type="ARBA" id="ARBA00023136"/>
    </source>
</evidence>
<evidence type="ECO:0000256" key="2">
    <source>
        <dbReference type="ARBA" id="ARBA00022516"/>
    </source>
</evidence>
<dbReference type="PANTHER" id="PTHR35809:SF1">
    <property type="entry name" value="ARCHAETIDYLSERINE DECARBOXYLASE PROENZYME-RELATED"/>
    <property type="match status" value="1"/>
</dbReference>
<keyword evidence="3" id="KW-0210">Decarboxylase</keyword>
<keyword evidence="10" id="KW-0670">Pyruvate</keyword>
<dbReference type="InterPro" id="IPR033175">
    <property type="entry name" value="PSD-A"/>
</dbReference>
<keyword evidence="2" id="KW-0444">Lipid biosynthesis</keyword>
<keyword evidence="1" id="KW-1003">Cell membrane</keyword>
<keyword evidence="12" id="KW-1185">Reference proteome</keyword>
<evidence type="ECO:0000256" key="8">
    <source>
        <dbReference type="ARBA" id="ARBA00023239"/>
    </source>
</evidence>
<dbReference type="InterPro" id="IPR003817">
    <property type="entry name" value="PS_Dcarbxylase"/>
</dbReference>
<evidence type="ECO:0000313" key="12">
    <source>
        <dbReference type="Proteomes" id="UP000005877"/>
    </source>
</evidence>
<dbReference type="HOGENOM" id="CLU_072492_1_0_2"/>
<evidence type="ECO:0000256" key="7">
    <source>
        <dbReference type="ARBA" id="ARBA00023209"/>
    </source>
</evidence>
<keyword evidence="5" id="KW-0472">Membrane</keyword>
<dbReference type="AlphaFoldDB" id="G7WR84"/>
<accession>G7WR84</accession>
<keyword evidence="4" id="KW-0443">Lipid metabolism</keyword>
<name>G7WR84_METH6</name>
<keyword evidence="9" id="KW-1208">Phospholipid metabolism</keyword>
<dbReference type="KEGG" id="mhi:Mhar_2193"/>
<evidence type="ECO:0000256" key="3">
    <source>
        <dbReference type="ARBA" id="ARBA00022793"/>
    </source>
</evidence>
<dbReference type="Pfam" id="PF02666">
    <property type="entry name" value="PS_Dcarbxylase"/>
    <property type="match status" value="1"/>
</dbReference>
<protein>
    <submittedName>
        <fullName evidence="11">Phosphatidylserine decarboxylase-like protein</fullName>
    </submittedName>
</protein>
<dbReference type="STRING" id="1110509.Mhar_2193"/>
<dbReference type="PATRIC" id="fig|1110509.7.peg.2427"/>
<keyword evidence="8" id="KW-0456">Lyase</keyword>
<evidence type="ECO:0000313" key="11">
    <source>
        <dbReference type="EMBL" id="AET65545.1"/>
    </source>
</evidence>
<evidence type="ECO:0000256" key="1">
    <source>
        <dbReference type="ARBA" id="ARBA00022475"/>
    </source>
</evidence>
<dbReference type="GO" id="GO:0008654">
    <property type="term" value="P:phospholipid biosynthetic process"/>
    <property type="evidence" value="ECO:0007669"/>
    <property type="project" value="UniProtKB-KW"/>
</dbReference>
<dbReference type="NCBIfam" id="NF003685">
    <property type="entry name" value="PRK05305.2-5"/>
    <property type="match status" value="1"/>
</dbReference>
<evidence type="ECO:0000256" key="6">
    <source>
        <dbReference type="ARBA" id="ARBA00023145"/>
    </source>
</evidence>
<sequence>MGAPLLASALLAVLGSWPLSGAALVLSMAIALFHRDPERTPRGEGVVSPADGRVMEASPGRLAIFMNHHNVHVNRSPLAGRVERVEHSDGPHRPAFLRSSSENERNLIVIDTPAGEVRLTQITGVLVRRIVCYVRPGDLVERGERVGMIRFGSRVELSIPSGYRLLVAEGERVRAGETVVAVRER</sequence>
<gene>
    <name evidence="11" type="ordered locus">Mhar_2193</name>
</gene>